<proteinExistence type="predicted"/>
<dbReference type="Proteomes" id="UP001159363">
    <property type="component" value="Chromosome X"/>
</dbReference>
<dbReference type="PANTHER" id="PTHR33198:SF20">
    <property type="entry name" value="RETROTRANSPOSON GAG DOMAIN-CONTAINING PROTEIN"/>
    <property type="match status" value="1"/>
</dbReference>
<dbReference type="EMBL" id="JARBHB010000004">
    <property type="protein sequence ID" value="KAJ8885154.1"/>
    <property type="molecule type" value="Genomic_DNA"/>
</dbReference>
<accession>A0ABQ9HLB9</accession>
<comment type="caution">
    <text evidence="1">The sequence shown here is derived from an EMBL/GenBank/DDBJ whole genome shotgun (WGS) entry which is preliminary data.</text>
</comment>
<reference evidence="1 2" key="1">
    <citation type="submission" date="2023-02" db="EMBL/GenBank/DDBJ databases">
        <title>LHISI_Scaffold_Assembly.</title>
        <authorList>
            <person name="Stuart O.P."/>
            <person name="Cleave R."/>
            <person name="Magrath M.J.L."/>
            <person name="Mikheyev A.S."/>
        </authorList>
    </citation>
    <scope>NUCLEOTIDE SEQUENCE [LARGE SCALE GENOMIC DNA]</scope>
    <source>
        <strain evidence="1">Daus_M_001</strain>
        <tissue evidence="1">Leg muscle</tissue>
    </source>
</reference>
<organism evidence="1 2">
    <name type="scientific">Dryococelus australis</name>
    <dbReference type="NCBI Taxonomy" id="614101"/>
    <lineage>
        <taxon>Eukaryota</taxon>
        <taxon>Metazoa</taxon>
        <taxon>Ecdysozoa</taxon>
        <taxon>Arthropoda</taxon>
        <taxon>Hexapoda</taxon>
        <taxon>Insecta</taxon>
        <taxon>Pterygota</taxon>
        <taxon>Neoptera</taxon>
        <taxon>Polyneoptera</taxon>
        <taxon>Phasmatodea</taxon>
        <taxon>Verophasmatodea</taxon>
        <taxon>Anareolatae</taxon>
        <taxon>Phasmatidae</taxon>
        <taxon>Eurycanthinae</taxon>
        <taxon>Dryococelus</taxon>
    </lineage>
</organism>
<evidence type="ECO:0000313" key="1">
    <source>
        <dbReference type="EMBL" id="KAJ8885154.1"/>
    </source>
</evidence>
<dbReference type="PANTHER" id="PTHR33198">
    <property type="entry name" value="ANK_REP_REGION DOMAIN-CONTAINING PROTEIN-RELATED"/>
    <property type="match status" value="1"/>
</dbReference>
<name>A0ABQ9HLB9_9NEOP</name>
<sequence length="248" mass="28248">MGNDAEDIYESFTCGEKEVQTLEVVLNIFVAYFLPRCNLTYERHIFFLLALRRRAKQKKSEICEFGAMRDDLIKDSNVCGIRDNTLRQRLLREHNLTLIQAIDTCRTVELIDKRLKMFQEEAAAVQEVVTCSNVRLRNSGLQNKDTFRLGTDRWCFNCDKCGIKHEHRKCLAYGEMCRKCNGQKVREVTKTSSMPSSSEDNFVVAEVNISGPASVAAMATSNRPSCECKNLCVDSISYKSTVAEWTAK</sequence>
<gene>
    <name evidence="1" type="ORF">PR048_011350</name>
</gene>
<keyword evidence="2" id="KW-1185">Reference proteome</keyword>
<protein>
    <submittedName>
        <fullName evidence="1">Uncharacterized protein</fullName>
    </submittedName>
</protein>
<evidence type="ECO:0000313" key="2">
    <source>
        <dbReference type="Proteomes" id="UP001159363"/>
    </source>
</evidence>